<gene>
    <name evidence="1" type="ORF">E2C01_075105</name>
</gene>
<protein>
    <submittedName>
        <fullName evidence="1">Uncharacterized protein</fullName>
    </submittedName>
</protein>
<dbReference type="Proteomes" id="UP000324222">
    <property type="component" value="Unassembled WGS sequence"/>
</dbReference>
<name>A0A5B7IE67_PORTR</name>
<reference evidence="1 2" key="1">
    <citation type="submission" date="2019-05" db="EMBL/GenBank/DDBJ databases">
        <title>Another draft genome of Portunus trituberculatus and its Hox gene families provides insights of decapod evolution.</title>
        <authorList>
            <person name="Jeong J.-H."/>
            <person name="Song I."/>
            <person name="Kim S."/>
            <person name="Choi T."/>
            <person name="Kim D."/>
            <person name="Ryu S."/>
            <person name="Kim W."/>
        </authorList>
    </citation>
    <scope>NUCLEOTIDE SEQUENCE [LARGE SCALE GENOMIC DNA]</scope>
    <source>
        <tissue evidence="1">Muscle</tissue>
    </source>
</reference>
<organism evidence="1 2">
    <name type="scientific">Portunus trituberculatus</name>
    <name type="common">Swimming crab</name>
    <name type="synonym">Neptunus trituberculatus</name>
    <dbReference type="NCBI Taxonomy" id="210409"/>
    <lineage>
        <taxon>Eukaryota</taxon>
        <taxon>Metazoa</taxon>
        <taxon>Ecdysozoa</taxon>
        <taxon>Arthropoda</taxon>
        <taxon>Crustacea</taxon>
        <taxon>Multicrustacea</taxon>
        <taxon>Malacostraca</taxon>
        <taxon>Eumalacostraca</taxon>
        <taxon>Eucarida</taxon>
        <taxon>Decapoda</taxon>
        <taxon>Pleocyemata</taxon>
        <taxon>Brachyura</taxon>
        <taxon>Eubrachyura</taxon>
        <taxon>Portunoidea</taxon>
        <taxon>Portunidae</taxon>
        <taxon>Portuninae</taxon>
        <taxon>Portunus</taxon>
    </lineage>
</organism>
<accession>A0A5B7IE67</accession>
<dbReference type="EMBL" id="VSRR010054272">
    <property type="protein sequence ID" value="MPC80525.1"/>
    <property type="molecule type" value="Genomic_DNA"/>
</dbReference>
<proteinExistence type="predicted"/>
<evidence type="ECO:0000313" key="1">
    <source>
        <dbReference type="EMBL" id="MPC80525.1"/>
    </source>
</evidence>
<keyword evidence="2" id="KW-1185">Reference proteome</keyword>
<comment type="caution">
    <text evidence="1">The sequence shown here is derived from an EMBL/GenBank/DDBJ whole genome shotgun (WGS) entry which is preliminary data.</text>
</comment>
<evidence type="ECO:0000313" key="2">
    <source>
        <dbReference type="Proteomes" id="UP000324222"/>
    </source>
</evidence>
<dbReference type="AlphaFoldDB" id="A0A5B7IE67"/>
<sequence length="30" mass="3488">MTSCWRPHVTHRPSFNTIHSILSSHASQRL</sequence>